<reference evidence="2" key="2">
    <citation type="submission" date="2024-10" db="UniProtKB">
        <authorList>
            <consortium name="EnsemblProtists"/>
        </authorList>
    </citation>
    <scope>IDENTIFICATION</scope>
</reference>
<dbReference type="KEGG" id="ehx:EMIHUDRAFT_197258"/>
<proteinExistence type="predicted"/>
<dbReference type="EnsemblProtists" id="EOD14732">
    <property type="protein sequence ID" value="EOD14732"/>
    <property type="gene ID" value="EMIHUDRAFT_197258"/>
</dbReference>
<name>A0A0D3ITZ7_EMIH1</name>
<feature type="region of interest" description="Disordered" evidence="1">
    <location>
        <begin position="1"/>
        <end position="21"/>
    </location>
</feature>
<protein>
    <recommendedName>
        <fullName evidence="4">Dynein heavy chain coiled coil stalk domain-containing protein</fullName>
    </recommendedName>
</protein>
<dbReference type="AlphaFoldDB" id="A0A0D3ITZ7"/>
<organism evidence="2 3">
    <name type="scientific">Emiliania huxleyi (strain CCMP1516)</name>
    <dbReference type="NCBI Taxonomy" id="280463"/>
    <lineage>
        <taxon>Eukaryota</taxon>
        <taxon>Haptista</taxon>
        <taxon>Haptophyta</taxon>
        <taxon>Prymnesiophyceae</taxon>
        <taxon>Isochrysidales</taxon>
        <taxon>Noelaerhabdaceae</taxon>
        <taxon>Emiliania</taxon>
    </lineage>
</organism>
<dbReference type="Proteomes" id="UP000013827">
    <property type="component" value="Unassembled WGS sequence"/>
</dbReference>
<accession>A0A0D3ITZ7</accession>
<dbReference type="HOGENOM" id="CLU_2431616_0_0_1"/>
<evidence type="ECO:0000256" key="1">
    <source>
        <dbReference type="SAM" id="MobiDB-lite"/>
    </source>
</evidence>
<evidence type="ECO:0000313" key="2">
    <source>
        <dbReference type="EnsemblProtists" id="EOD14732"/>
    </source>
</evidence>
<reference evidence="3" key="1">
    <citation type="journal article" date="2013" name="Nature">
        <title>Pan genome of the phytoplankton Emiliania underpins its global distribution.</title>
        <authorList>
            <person name="Read B.A."/>
            <person name="Kegel J."/>
            <person name="Klute M.J."/>
            <person name="Kuo A."/>
            <person name="Lefebvre S.C."/>
            <person name="Maumus F."/>
            <person name="Mayer C."/>
            <person name="Miller J."/>
            <person name="Monier A."/>
            <person name="Salamov A."/>
            <person name="Young J."/>
            <person name="Aguilar M."/>
            <person name="Claverie J.M."/>
            <person name="Frickenhaus S."/>
            <person name="Gonzalez K."/>
            <person name="Herman E.K."/>
            <person name="Lin Y.C."/>
            <person name="Napier J."/>
            <person name="Ogata H."/>
            <person name="Sarno A.F."/>
            <person name="Shmutz J."/>
            <person name="Schroeder D."/>
            <person name="de Vargas C."/>
            <person name="Verret F."/>
            <person name="von Dassow P."/>
            <person name="Valentin K."/>
            <person name="Van de Peer Y."/>
            <person name="Wheeler G."/>
            <person name="Dacks J.B."/>
            <person name="Delwiche C.F."/>
            <person name="Dyhrman S.T."/>
            <person name="Glockner G."/>
            <person name="John U."/>
            <person name="Richards T."/>
            <person name="Worden A.Z."/>
            <person name="Zhang X."/>
            <person name="Grigoriev I.V."/>
            <person name="Allen A.E."/>
            <person name="Bidle K."/>
            <person name="Borodovsky M."/>
            <person name="Bowler C."/>
            <person name="Brownlee C."/>
            <person name="Cock J.M."/>
            <person name="Elias M."/>
            <person name="Gladyshev V.N."/>
            <person name="Groth M."/>
            <person name="Guda C."/>
            <person name="Hadaegh A."/>
            <person name="Iglesias-Rodriguez M.D."/>
            <person name="Jenkins J."/>
            <person name="Jones B.M."/>
            <person name="Lawson T."/>
            <person name="Leese F."/>
            <person name="Lindquist E."/>
            <person name="Lobanov A."/>
            <person name="Lomsadze A."/>
            <person name="Malik S.B."/>
            <person name="Marsh M.E."/>
            <person name="Mackinder L."/>
            <person name="Mock T."/>
            <person name="Mueller-Roeber B."/>
            <person name="Pagarete A."/>
            <person name="Parker M."/>
            <person name="Probert I."/>
            <person name="Quesneville H."/>
            <person name="Raines C."/>
            <person name="Rensing S.A."/>
            <person name="Riano-Pachon D.M."/>
            <person name="Richier S."/>
            <person name="Rokitta S."/>
            <person name="Shiraiwa Y."/>
            <person name="Soanes D.M."/>
            <person name="van der Giezen M."/>
            <person name="Wahlund T.M."/>
            <person name="Williams B."/>
            <person name="Wilson W."/>
            <person name="Wolfe G."/>
            <person name="Wurch L.L."/>
        </authorList>
    </citation>
    <scope>NUCLEOTIDE SEQUENCE</scope>
</reference>
<dbReference type="GeneID" id="17260936"/>
<keyword evidence="3" id="KW-1185">Reference proteome</keyword>
<dbReference type="RefSeq" id="XP_005767161.1">
    <property type="nucleotide sequence ID" value="XM_005767104.1"/>
</dbReference>
<dbReference type="PaxDb" id="2903-EOD14732"/>
<evidence type="ECO:0008006" key="4">
    <source>
        <dbReference type="Google" id="ProtNLM"/>
    </source>
</evidence>
<sequence length="91" mass="10209">MVGKWHAMHALTPRSSRLQASEAREGVAKRDGMLSFVSKEVESVKSLFAQKEGEMRVLLKANEAQRRKAARDVSQLARICDEWRTAAELAP</sequence>
<evidence type="ECO:0000313" key="3">
    <source>
        <dbReference type="Proteomes" id="UP000013827"/>
    </source>
</evidence>